<feature type="signal peptide" evidence="2">
    <location>
        <begin position="1"/>
        <end position="23"/>
    </location>
</feature>
<dbReference type="EMBL" id="CP017641">
    <property type="protein sequence ID" value="APZ90469.1"/>
    <property type="molecule type" value="Genomic_DNA"/>
</dbReference>
<keyword evidence="5" id="KW-1185">Reference proteome</keyword>
<evidence type="ECO:0000256" key="1">
    <source>
        <dbReference type="SAM" id="MobiDB-lite"/>
    </source>
</evidence>
<feature type="domain" description="PDZ" evidence="3">
    <location>
        <begin position="164"/>
        <end position="206"/>
    </location>
</feature>
<accession>A0A1P8W8U1</accession>
<feature type="region of interest" description="Disordered" evidence="1">
    <location>
        <begin position="98"/>
        <end position="144"/>
    </location>
</feature>
<gene>
    <name evidence="4" type="ORF">Fuma_00044</name>
</gene>
<protein>
    <submittedName>
        <fullName evidence="4">Peptidase Do</fullName>
    </submittedName>
</protein>
<dbReference type="Proteomes" id="UP000187735">
    <property type="component" value="Chromosome"/>
</dbReference>
<evidence type="ECO:0000259" key="3">
    <source>
        <dbReference type="PROSITE" id="PS50106"/>
    </source>
</evidence>
<feature type="compositionally biased region" description="Basic and acidic residues" evidence="1">
    <location>
        <begin position="103"/>
        <end position="122"/>
    </location>
</feature>
<dbReference type="Pfam" id="PF13180">
    <property type="entry name" value="PDZ_2"/>
    <property type="match status" value="1"/>
</dbReference>
<dbReference type="InterPro" id="IPR036034">
    <property type="entry name" value="PDZ_sf"/>
</dbReference>
<reference evidence="4 5" key="1">
    <citation type="journal article" date="2016" name="Front. Microbiol.">
        <title>Fuerstia marisgermanicae gen. nov., sp. nov., an Unusual Member of the Phylum Planctomycetes from the German Wadden Sea.</title>
        <authorList>
            <person name="Kohn T."/>
            <person name="Heuer A."/>
            <person name="Jogler M."/>
            <person name="Vollmers J."/>
            <person name="Boedeker C."/>
            <person name="Bunk B."/>
            <person name="Rast P."/>
            <person name="Borchert D."/>
            <person name="Glockner I."/>
            <person name="Freese H.M."/>
            <person name="Klenk H.P."/>
            <person name="Overmann J."/>
            <person name="Kaster A.K."/>
            <person name="Rohde M."/>
            <person name="Wiegand S."/>
            <person name="Jogler C."/>
        </authorList>
    </citation>
    <scope>NUCLEOTIDE SEQUENCE [LARGE SCALE GENOMIC DNA]</scope>
    <source>
        <strain evidence="4 5">NH11</strain>
    </source>
</reference>
<dbReference type="Gene3D" id="2.30.42.10">
    <property type="match status" value="1"/>
</dbReference>
<evidence type="ECO:0000313" key="4">
    <source>
        <dbReference type="EMBL" id="APZ90469.1"/>
    </source>
</evidence>
<proteinExistence type="predicted"/>
<dbReference type="InterPro" id="IPR001478">
    <property type="entry name" value="PDZ"/>
</dbReference>
<dbReference type="OrthoDB" id="291337at2"/>
<organism evidence="4 5">
    <name type="scientific">Fuerstiella marisgermanici</name>
    <dbReference type="NCBI Taxonomy" id="1891926"/>
    <lineage>
        <taxon>Bacteria</taxon>
        <taxon>Pseudomonadati</taxon>
        <taxon>Planctomycetota</taxon>
        <taxon>Planctomycetia</taxon>
        <taxon>Planctomycetales</taxon>
        <taxon>Planctomycetaceae</taxon>
        <taxon>Fuerstiella</taxon>
    </lineage>
</organism>
<keyword evidence="2" id="KW-0732">Signal</keyword>
<feature type="compositionally biased region" description="Low complexity" evidence="1">
    <location>
        <begin position="130"/>
        <end position="140"/>
    </location>
</feature>
<dbReference type="PROSITE" id="PS50106">
    <property type="entry name" value="PDZ"/>
    <property type="match status" value="1"/>
</dbReference>
<dbReference type="AlphaFoldDB" id="A0A1P8W8U1"/>
<dbReference type="KEGG" id="fmr:Fuma_00044"/>
<sequence length="341" mass="36406" precursor="true">MIRLRRLAPAAALTLGLLSVASAQEINTDATGTAGTAAKAAQSGASAATNTQTNGQLGQGANNVNANQQTDANVDLNTPDTPQTDAEAIADGVRNDVGSATEQVRESARQQTDALDRDRSQIDPEGDLESSLNTDTTDNSSRLRNQTDAAANAQTDGLQNSSAGMTFRSNTDSIIVDNVADGSAASRLGLRPGDEIVRFNGQWVRNTQDLQRMMNNVEGSRPVDISFRRDGRQMGRQLQLGAGVQSSSAMRPNYDQSEAGVSGAAGVDGNNLVDGQASGQAMHHGGHLNYSGNGHNQFGNSFSGYQPNLNYGQSYGYAPFYDLRRDNCCRRVHRRHRRCCR</sequence>
<dbReference type="SMART" id="SM00228">
    <property type="entry name" value="PDZ"/>
    <property type="match status" value="1"/>
</dbReference>
<dbReference type="RefSeq" id="WP_077022364.1">
    <property type="nucleotide sequence ID" value="NZ_CP017641.1"/>
</dbReference>
<evidence type="ECO:0000313" key="5">
    <source>
        <dbReference type="Proteomes" id="UP000187735"/>
    </source>
</evidence>
<feature type="chain" id="PRO_5012681733" evidence="2">
    <location>
        <begin position="24"/>
        <end position="341"/>
    </location>
</feature>
<dbReference type="SUPFAM" id="SSF50156">
    <property type="entry name" value="PDZ domain-like"/>
    <property type="match status" value="1"/>
</dbReference>
<evidence type="ECO:0000256" key="2">
    <source>
        <dbReference type="SAM" id="SignalP"/>
    </source>
</evidence>
<name>A0A1P8W8U1_9PLAN</name>